<feature type="transmembrane region" description="Helical" evidence="1">
    <location>
        <begin position="21"/>
        <end position="42"/>
    </location>
</feature>
<proteinExistence type="predicted"/>
<gene>
    <name evidence="2" type="ORF">Dsi01nite_058850</name>
</gene>
<keyword evidence="1" id="KW-0472">Membrane</keyword>
<reference evidence="2" key="1">
    <citation type="submission" date="2021-01" db="EMBL/GenBank/DDBJ databases">
        <title>Whole genome shotgun sequence of Dactylosporangium siamense NBRC 106093.</title>
        <authorList>
            <person name="Komaki H."/>
            <person name="Tamura T."/>
        </authorList>
    </citation>
    <scope>NUCLEOTIDE SEQUENCE</scope>
    <source>
        <strain evidence="2">NBRC 106093</strain>
    </source>
</reference>
<keyword evidence="3" id="KW-1185">Reference proteome</keyword>
<organism evidence="2 3">
    <name type="scientific">Dactylosporangium siamense</name>
    <dbReference type="NCBI Taxonomy" id="685454"/>
    <lineage>
        <taxon>Bacteria</taxon>
        <taxon>Bacillati</taxon>
        <taxon>Actinomycetota</taxon>
        <taxon>Actinomycetes</taxon>
        <taxon>Micromonosporales</taxon>
        <taxon>Micromonosporaceae</taxon>
        <taxon>Dactylosporangium</taxon>
    </lineage>
</organism>
<name>A0A919U9T6_9ACTN</name>
<sequence>MHNLRARLRAFRRGDRGSHSIEYVLVIGVGVALAAVLLKVVMSDATYNAMFRLVGGALG</sequence>
<dbReference type="AlphaFoldDB" id="A0A919U9T6"/>
<dbReference type="Proteomes" id="UP000660611">
    <property type="component" value="Unassembled WGS sequence"/>
</dbReference>
<protein>
    <submittedName>
        <fullName evidence="2">Uncharacterized protein</fullName>
    </submittedName>
</protein>
<accession>A0A919U9T6</accession>
<keyword evidence="1" id="KW-1133">Transmembrane helix</keyword>
<dbReference type="EMBL" id="BONQ01000088">
    <property type="protein sequence ID" value="GIG47844.1"/>
    <property type="molecule type" value="Genomic_DNA"/>
</dbReference>
<evidence type="ECO:0000256" key="1">
    <source>
        <dbReference type="SAM" id="Phobius"/>
    </source>
</evidence>
<evidence type="ECO:0000313" key="3">
    <source>
        <dbReference type="Proteomes" id="UP000660611"/>
    </source>
</evidence>
<evidence type="ECO:0000313" key="2">
    <source>
        <dbReference type="EMBL" id="GIG47844.1"/>
    </source>
</evidence>
<dbReference type="InterPro" id="IPR025338">
    <property type="entry name" value="DUF4244"/>
</dbReference>
<comment type="caution">
    <text evidence="2">The sequence shown here is derived from an EMBL/GenBank/DDBJ whole genome shotgun (WGS) entry which is preliminary data.</text>
</comment>
<dbReference type="Pfam" id="PF14029">
    <property type="entry name" value="DUF4244"/>
    <property type="match status" value="1"/>
</dbReference>
<dbReference type="RefSeq" id="WP_203849564.1">
    <property type="nucleotide sequence ID" value="NZ_BAAAVW010000019.1"/>
</dbReference>
<keyword evidence="1" id="KW-0812">Transmembrane</keyword>